<gene>
    <name evidence="2" type="ORF">OMM_12768</name>
</gene>
<dbReference type="PANTHER" id="PTHR34610:SF3">
    <property type="entry name" value="SSL7007 PROTEIN"/>
    <property type="match status" value="1"/>
</dbReference>
<organism evidence="2 3">
    <name type="scientific">Candidatus Magnetoglobus multicellularis str. Araruama</name>
    <dbReference type="NCBI Taxonomy" id="890399"/>
    <lineage>
        <taxon>Bacteria</taxon>
        <taxon>Pseudomonadati</taxon>
        <taxon>Thermodesulfobacteriota</taxon>
        <taxon>Desulfobacteria</taxon>
        <taxon>Desulfobacterales</taxon>
        <taxon>Desulfobacteraceae</taxon>
        <taxon>Candidatus Magnetoglobus</taxon>
    </lineage>
</organism>
<dbReference type="InterPro" id="IPR002716">
    <property type="entry name" value="PIN_dom"/>
</dbReference>
<dbReference type="EMBL" id="ATBP01001969">
    <property type="protein sequence ID" value="ETR66459.1"/>
    <property type="molecule type" value="Genomic_DNA"/>
</dbReference>
<feature type="domain" description="PIN" evidence="1">
    <location>
        <begin position="5"/>
        <end position="113"/>
    </location>
</feature>
<dbReference type="Proteomes" id="UP000189670">
    <property type="component" value="Unassembled WGS sequence"/>
</dbReference>
<protein>
    <submittedName>
        <fullName evidence="2">Nucleotide binding protein, PINc</fullName>
    </submittedName>
</protein>
<accession>A0A1V1NV45</accession>
<dbReference type="PANTHER" id="PTHR34610">
    <property type="entry name" value="SSL7007 PROTEIN"/>
    <property type="match status" value="1"/>
</dbReference>
<dbReference type="NCBIfam" id="TIGR00305">
    <property type="entry name" value="putative toxin-antitoxin system toxin component, PIN family"/>
    <property type="match status" value="1"/>
</dbReference>
<name>A0A1V1NV45_9BACT</name>
<proteinExistence type="predicted"/>
<dbReference type="SUPFAM" id="SSF88723">
    <property type="entry name" value="PIN domain-like"/>
    <property type="match status" value="1"/>
</dbReference>
<sequence>MNKFRFVIDTNVVFEGLTKKNSAPGILIDSWLAGLFDVYISNALAYEYSDVLSRKLSSRRWNTLKPVLGTLLSKCNFTKIYYSWRPNSQDPNDDHVIDCAMNSSATLITFNRKDFKNAINFLDLQVMSPVEALIMLANEG</sequence>
<evidence type="ECO:0000313" key="3">
    <source>
        <dbReference type="Proteomes" id="UP000189670"/>
    </source>
</evidence>
<evidence type="ECO:0000313" key="2">
    <source>
        <dbReference type="EMBL" id="ETR66459.1"/>
    </source>
</evidence>
<comment type="caution">
    <text evidence="2">The sequence shown here is derived from an EMBL/GenBank/DDBJ whole genome shotgun (WGS) entry which is preliminary data.</text>
</comment>
<dbReference type="InterPro" id="IPR002850">
    <property type="entry name" value="PIN_toxin-like"/>
</dbReference>
<evidence type="ECO:0000259" key="1">
    <source>
        <dbReference type="Pfam" id="PF13470"/>
    </source>
</evidence>
<dbReference type="InterPro" id="IPR029060">
    <property type="entry name" value="PIN-like_dom_sf"/>
</dbReference>
<reference evidence="3" key="1">
    <citation type="submission" date="2012-11" db="EMBL/GenBank/DDBJ databases">
        <authorList>
            <person name="Lucero-Rivera Y.E."/>
            <person name="Tovar-Ramirez D."/>
        </authorList>
    </citation>
    <scope>NUCLEOTIDE SEQUENCE [LARGE SCALE GENOMIC DNA]</scope>
    <source>
        <strain evidence="3">Araruama</strain>
    </source>
</reference>
<dbReference type="Pfam" id="PF13470">
    <property type="entry name" value="PIN_3"/>
    <property type="match status" value="1"/>
</dbReference>
<dbReference type="AlphaFoldDB" id="A0A1V1NV45"/>